<evidence type="ECO:0000313" key="14">
    <source>
        <dbReference type="EMBL" id="UPW41444.1"/>
    </source>
</evidence>
<dbReference type="Gene3D" id="3.40.1310.20">
    <property type="match status" value="1"/>
</dbReference>
<evidence type="ECO:0000256" key="12">
    <source>
        <dbReference type="ARBA" id="ARBA00023125"/>
    </source>
</evidence>
<keyword evidence="9" id="KW-0255">Endonuclease</keyword>
<evidence type="ECO:0000256" key="3">
    <source>
        <dbReference type="ARBA" id="ARBA00022679"/>
    </source>
</evidence>
<evidence type="ECO:0000256" key="6">
    <source>
        <dbReference type="ARBA" id="ARBA00022722"/>
    </source>
</evidence>
<dbReference type="InterPro" id="IPR049912">
    <property type="entry name" value="CRESS_DNA_REP"/>
</dbReference>
<dbReference type="PROSITE" id="PS52020">
    <property type="entry name" value="CRESS_DNA_REP"/>
    <property type="match status" value="1"/>
</dbReference>
<evidence type="ECO:0000256" key="5">
    <source>
        <dbReference type="ARBA" id="ARBA00022705"/>
    </source>
</evidence>
<keyword evidence="5" id="KW-0235">DNA replication</keyword>
<keyword evidence="3" id="KW-0808">Transferase</keyword>
<proteinExistence type="predicted"/>
<dbReference type="GO" id="GO:0016787">
    <property type="term" value="F:hydrolase activity"/>
    <property type="evidence" value="ECO:0007669"/>
    <property type="project" value="UniProtKB-KW"/>
</dbReference>
<dbReference type="Pfam" id="PF02407">
    <property type="entry name" value="Viral_Rep"/>
    <property type="match status" value="1"/>
</dbReference>
<keyword evidence="12" id="KW-0238">DNA-binding</keyword>
<sequence>MSAKNWQITLNQAENWENLKEYLLSRKMLNYAVACHEVAPSTGHEHIHCYCQFSSCAVLAKSKLQGAHVEKCKGTPQQNVEYIKKDGDVIWEYGSLRMTGNPTAREIKKMTEDQLEDLAWNQYIGAKKIRAEHDLQMHKENPYIKTPDVQWHFGGTGSGKSYYAKNNNYRSITYDGSKYEDWEDDRKIQFEEFRGNVPWSELLKITDKYHNTDKLRILYGHKYIDFDAIYIASSKPPWEVYPNREKNDDIKQLMRRMKWIVYEHRWQNDEFEYRLWRYNLEDDEPCVIQDWEPWVVECTIPNYDI</sequence>
<keyword evidence="4" id="KW-0548">Nucleotidyltransferase</keyword>
<evidence type="ECO:0000256" key="2">
    <source>
        <dbReference type="ARBA" id="ARBA00022562"/>
    </source>
</evidence>
<organism evidence="14">
    <name type="scientific">Dipodfec virus UA23Rod_4953</name>
    <dbReference type="NCBI Taxonomy" id="2929255"/>
    <lineage>
        <taxon>Viruses</taxon>
        <taxon>Monodnaviria</taxon>
        <taxon>Shotokuvirae</taxon>
        <taxon>Cressdnaviricota</taxon>
    </lineage>
</organism>
<dbReference type="GO" id="GO:0016779">
    <property type="term" value="F:nucleotidyltransferase activity"/>
    <property type="evidence" value="ECO:0007669"/>
    <property type="project" value="UniProtKB-KW"/>
</dbReference>
<feature type="domain" description="CRESS-DNA virus Rep endonuclease" evidence="13">
    <location>
        <begin position="1"/>
        <end position="96"/>
    </location>
</feature>
<evidence type="ECO:0000256" key="8">
    <source>
        <dbReference type="ARBA" id="ARBA00022741"/>
    </source>
</evidence>
<keyword evidence="11" id="KW-0190">Covalent protein-DNA linkage</keyword>
<evidence type="ECO:0000259" key="13">
    <source>
        <dbReference type="PROSITE" id="PS52020"/>
    </source>
</evidence>
<protein>
    <submittedName>
        <fullName evidence="14">Replication associated protein</fullName>
    </submittedName>
</protein>
<keyword evidence="6" id="KW-0540">Nuclease</keyword>
<dbReference type="GO" id="GO:0004519">
    <property type="term" value="F:endonuclease activity"/>
    <property type="evidence" value="ECO:0007669"/>
    <property type="project" value="UniProtKB-KW"/>
</dbReference>
<dbReference type="GO" id="GO:0003677">
    <property type="term" value="F:DNA binding"/>
    <property type="evidence" value="ECO:0007669"/>
    <property type="project" value="UniProtKB-KW"/>
</dbReference>
<name>A0A976R760_9VIRU</name>
<evidence type="ECO:0000256" key="7">
    <source>
        <dbReference type="ARBA" id="ARBA00022723"/>
    </source>
</evidence>
<dbReference type="GO" id="GO:0042025">
    <property type="term" value="C:host cell nucleus"/>
    <property type="evidence" value="ECO:0007669"/>
    <property type="project" value="UniProtKB-SubCell"/>
</dbReference>
<accession>A0A976R760</accession>
<evidence type="ECO:0000256" key="9">
    <source>
        <dbReference type="ARBA" id="ARBA00022759"/>
    </source>
</evidence>
<evidence type="ECO:0000256" key="10">
    <source>
        <dbReference type="ARBA" id="ARBA00022801"/>
    </source>
</evidence>
<keyword evidence="8" id="KW-0547">Nucleotide-binding</keyword>
<evidence type="ECO:0000256" key="11">
    <source>
        <dbReference type="ARBA" id="ARBA00023124"/>
    </source>
</evidence>
<evidence type="ECO:0000256" key="4">
    <source>
        <dbReference type="ARBA" id="ARBA00022695"/>
    </source>
</evidence>
<keyword evidence="7" id="KW-0479">Metal-binding</keyword>
<evidence type="ECO:0000256" key="1">
    <source>
        <dbReference type="ARBA" id="ARBA00004147"/>
    </source>
</evidence>
<keyword evidence="2" id="KW-1048">Host nucleus</keyword>
<dbReference type="GO" id="GO:0046872">
    <property type="term" value="F:metal ion binding"/>
    <property type="evidence" value="ECO:0007669"/>
    <property type="project" value="UniProtKB-KW"/>
</dbReference>
<dbReference type="GO" id="GO:0006260">
    <property type="term" value="P:DNA replication"/>
    <property type="evidence" value="ECO:0007669"/>
    <property type="project" value="UniProtKB-KW"/>
</dbReference>
<reference evidence="14" key="1">
    <citation type="submission" date="2022-02" db="EMBL/GenBank/DDBJ databases">
        <title>Towards deciphering the DNA virus diversity associated with rodent species in the families Cricetidae and Heteromyidae.</title>
        <authorList>
            <person name="Lund M."/>
            <person name="Larsen B.B."/>
            <person name="Gryseels S."/>
            <person name="Kraberger S."/>
            <person name="Rowsey D.M."/>
            <person name="Steger L."/>
            <person name="Yule K.M."/>
            <person name="Upham N.S."/>
            <person name="Worobey M."/>
            <person name="Van Doorslaer K."/>
            <person name="Varsani A."/>
        </authorList>
    </citation>
    <scope>NUCLEOTIDE SEQUENCE</scope>
    <source>
        <strain evidence="14">UA23Rod_4953</strain>
    </source>
</reference>
<dbReference type="EMBL" id="OM869601">
    <property type="protein sequence ID" value="UPW41444.1"/>
    <property type="molecule type" value="Genomic_DNA"/>
</dbReference>
<comment type="subcellular location">
    <subcellularLocation>
        <location evidence="1">Host nucleus</location>
    </subcellularLocation>
</comment>
<dbReference type="GO" id="GO:0000166">
    <property type="term" value="F:nucleotide binding"/>
    <property type="evidence" value="ECO:0007669"/>
    <property type="project" value="UniProtKB-KW"/>
</dbReference>
<keyword evidence="10" id="KW-0378">Hydrolase</keyword>